<dbReference type="AlphaFoldDB" id="A0A9P7JP76"/>
<dbReference type="Proteomes" id="UP000823399">
    <property type="component" value="Unassembled WGS sequence"/>
</dbReference>
<keyword evidence="1" id="KW-0472">Membrane</keyword>
<keyword evidence="3" id="KW-1185">Reference proteome</keyword>
<reference evidence="2" key="1">
    <citation type="journal article" date="2020" name="New Phytol.">
        <title>Comparative genomics reveals dynamic genome evolution in host specialist ectomycorrhizal fungi.</title>
        <authorList>
            <person name="Lofgren L.A."/>
            <person name="Nguyen N.H."/>
            <person name="Vilgalys R."/>
            <person name="Ruytinx J."/>
            <person name="Liao H.L."/>
            <person name="Branco S."/>
            <person name="Kuo A."/>
            <person name="LaButti K."/>
            <person name="Lipzen A."/>
            <person name="Andreopoulos W."/>
            <person name="Pangilinan J."/>
            <person name="Riley R."/>
            <person name="Hundley H."/>
            <person name="Na H."/>
            <person name="Barry K."/>
            <person name="Grigoriev I.V."/>
            <person name="Stajich J.E."/>
            <person name="Kennedy P.G."/>
        </authorList>
    </citation>
    <scope>NUCLEOTIDE SEQUENCE</scope>
    <source>
        <strain evidence="2">FC423</strain>
    </source>
</reference>
<accession>A0A9P7JP76</accession>
<dbReference type="OrthoDB" id="10524075at2759"/>
<organism evidence="2 3">
    <name type="scientific">Suillus discolor</name>
    <dbReference type="NCBI Taxonomy" id="1912936"/>
    <lineage>
        <taxon>Eukaryota</taxon>
        <taxon>Fungi</taxon>
        <taxon>Dikarya</taxon>
        <taxon>Basidiomycota</taxon>
        <taxon>Agaricomycotina</taxon>
        <taxon>Agaricomycetes</taxon>
        <taxon>Agaricomycetidae</taxon>
        <taxon>Boletales</taxon>
        <taxon>Suillineae</taxon>
        <taxon>Suillaceae</taxon>
        <taxon>Suillus</taxon>
    </lineage>
</organism>
<gene>
    <name evidence="2" type="ORF">F5147DRAFT_657288</name>
</gene>
<dbReference type="RefSeq" id="XP_041287413.1">
    <property type="nucleotide sequence ID" value="XM_041434249.1"/>
</dbReference>
<protein>
    <submittedName>
        <fullName evidence="2">Uncharacterized protein</fullName>
    </submittedName>
</protein>
<sequence length="128" mass="14476">MVFVPHCLHQLRACWILANLMVLGLLAVLPYTPFYLLTSAVWPKQCQYARQRQYTDQHVMPAYKWLSMACYINSVNSTAEIVTVVDYRLNSSSLQMLEIVYCNGSNASCTHTSAQQPQLSIFAPAIIT</sequence>
<comment type="caution">
    <text evidence="2">The sequence shown here is derived from an EMBL/GenBank/DDBJ whole genome shotgun (WGS) entry which is preliminary data.</text>
</comment>
<evidence type="ECO:0000256" key="1">
    <source>
        <dbReference type="SAM" id="Phobius"/>
    </source>
</evidence>
<dbReference type="GeneID" id="64696508"/>
<evidence type="ECO:0000313" key="2">
    <source>
        <dbReference type="EMBL" id="KAG2094047.1"/>
    </source>
</evidence>
<proteinExistence type="predicted"/>
<feature type="transmembrane region" description="Helical" evidence="1">
    <location>
        <begin position="20"/>
        <end position="42"/>
    </location>
</feature>
<keyword evidence="1" id="KW-1133">Transmembrane helix</keyword>
<keyword evidence="1" id="KW-0812">Transmembrane</keyword>
<dbReference type="EMBL" id="JABBWM010000081">
    <property type="protein sequence ID" value="KAG2094047.1"/>
    <property type="molecule type" value="Genomic_DNA"/>
</dbReference>
<name>A0A9P7JP76_9AGAM</name>
<evidence type="ECO:0000313" key="3">
    <source>
        <dbReference type="Proteomes" id="UP000823399"/>
    </source>
</evidence>